<organism evidence="7 8">
    <name type="scientific">Musa troglodytarum</name>
    <name type="common">fe'i banana</name>
    <dbReference type="NCBI Taxonomy" id="320322"/>
    <lineage>
        <taxon>Eukaryota</taxon>
        <taxon>Viridiplantae</taxon>
        <taxon>Streptophyta</taxon>
        <taxon>Embryophyta</taxon>
        <taxon>Tracheophyta</taxon>
        <taxon>Spermatophyta</taxon>
        <taxon>Magnoliopsida</taxon>
        <taxon>Liliopsida</taxon>
        <taxon>Zingiberales</taxon>
        <taxon>Musaceae</taxon>
        <taxon>Musa</taxon>
    </lineage>
</organism>
<evidence type="ECO:0000313" key="8">
    <source>
        <dbReference type="Proteomes" id="UP001055439"/>
    </source>
</evidence>
<gene>
    <name evidence="7" type="ORF">MUK42_36035</name>
</gene>
<dbReference type="EMBL" id="CP097504">
    <property type="protein sequence ID" value="URD89839.1"/>
    <property type="molecule type" value="Genomic_DNA"/>
</dbReference>
<feature type="region of interest" description="Disordered" evidence="5">
    <location>
        <begin position="163"/>
        <end position="196"/>
    </location>
</feature>
<dbReference type="PROSITE" id="PS50942">
    <property type="entry name" value="ENTH"/>
    <property type="match status" value="1"/>
</dbReference>
<keyword evidence="3" id="KW-0333">Golgi apparatus</keyword>
<evidence type="ECO:0000256" key="1">
    <source>
        <dbReference type="ARBA" id="ARBA00004132"/>
    </source>
</evidence>
<dbReference type="CDD" id="cd03571">
    <property type="entry name" value="ENTH"/>
    <property type="match status" value="1"/>
</dbReference>
<name>A0A9E7F4Z5_9LILI</name>
<accession>A0A9E7F4Z5</accession>
<dbReference type="Pfam" id="PF01417">
    <property type="entry name" value="ENTH"/>
    <property type="match status" value="1"/>
</dbReference>
<keyword evidence="8" id="KW-1185">Reference proteome</keyword>
<evidence type="ECO:0000313" key="7">
    <source>
        <dbReference type="EMBL" id="URD89839.1"/>
    </source>
</evidence>
<dbReference type="AlphaFoldDB" id="A0A9E7F4Z5"/>
<dbReference type="GO" id="GO:0030276">
    <property type="term" value="F:clathrin binding"/>
    <property type="evidence" value="ECO:0007669"/>
    <property type="project" value="TreeGrafter"/>
</dbReference>
<dbReference type="PANTHER" id="PTHR12276:SF116">
    <property type="entry name" value="ENTH_VHS FAMILY PROTEIN"/>
    <property type="match status" value="1"/>
</dbReference>
<dbReference type="SMART" id="SM00273">
    <property type="entry name" value="ENTH"/>
    <property type="match status" value="1"/>
</dbReference>
<dbReference type="SUPFAM" id="SSF48464">
    <property type="entry name" value="ENTH/VHS domain"/>
    <property type="match status" value="1"/>
</dbReference>
<dbReference type="Proteomes" id="UP001055439">
    <property type="component" value="Chromosome 2"/>
</dbReference>
<dbReference type="GO" id="GO:0006897">
    <property type="term" value="P:endocytosis"/>
    <property type="evidence" value="ECO:0007669"/>
    <property type="project" value="TreeGrafter"/>
</dbReference>
<proteinExistence type="predicted"/>
<dbReference type="PANTHER" id="PTHR12276">
    <property type="entry name" value="EPSIN/ENT-RELATED"/>
    <property type="match status" value="1"/>
</dbReference>
<dbReference type="GO" id="GO:0005886">
    <property type="term" value="C:plasma membrane"/>
    <property type="evidence" value="ECO:0007669"/>
    <property type="project" value="TreeGrafter"/>
</dbReference>
<sequence>MATLSSGEAKKQSFLKSKVRAARILLTNVTRAELLAKEATSSKPWPPQDTGTLHGISEATFDIDDFYRVVDVLHGRFEKFNEKQWKKGYKALILLEYLLTHGPLSFADELASDKEVMQKMCNFHCYDEMGHNWGSTMKKKAERVLRLMEKGPFLKEERDRLRQTTRRIQGFGNSSSDRPFPGRAEEASEVKHPKED</sequence>
<dbReference type="Gene3D" id="1.25.40.90">
    <property type="match status" value="1"/>
</dbReference>
<evidence type="ECO:0000256" key="4">
    <source>
        <dbReference type="ARBA" id="ARBA00023329"/>
    </source>
</evidence>
<evidence type="ECO:0000256" key="3">
    <source>
        <dbReference type="ARBA" id="ARBA00023034"/>
    </source>
</evidence>
<feature type="compositionally biased region" description="Basic and acidic residues" evidence="5">
    <location>
        <begin position="183"/>
        <end position="196"/>
    </location>
</feature>
<evidence type="ECO:0000256" key="2">
    <source>
        <dbReference type="ARBA" id="ARBA00004555"/>
    </source>
</evidence>
<keyword evidence="4" id="KW-0968">Cytoplasmic vesicle</keyword>
<evidence type="ECO:0000256" key="5">
    <source>
        <dbReference type="SAM" id="MobiDB-lite"/>
    </source>
</evidence>
<dbReference type="InterPro" id="IPR008942">
    <property type="entry name" value="ENTH_VHS"/>
</dbReference>
<dbReference type="OrthoDB" id="4033880at2759"/>
<dbReference type="GO" id="GO:0005768">
    <property type="term" value="C:endosome"/>
    <property type="evidence" value="ECO:0007669"/>
    <property type="project" value="TreeGrafter"/>
</dbReference>
<dbReference type="GO" id="GO:0030125">
    <property type="term" value="C:clathrin vesicle coat"/>
    <property type="evidence" value="ECO:0007669"/>
    <property type="project" value="TreeGrafter"/>
</dbReference>
<protein>
    <submittedName>
        <fullName evidence="7">ENTH domain</fullName>
    </submittedName>
</protein>
<dbReference type="GO" id="GO:0005794">
    <property type="term" value="C:Golgi apparatus"/>
    <property type="evidence" value="ECO:0007669"/>
    <property type="project" value="UniProtKB-SubCell"/>
</dbReference>
<reference evidence="7" key="1">
    <citation type="submission" date="2022-05" db="EMBL/GenBank/DDBJ databases">
        <title>The Musa troglodytarum L. genome provides insights into the mechanism of non-climacteric behaviour and enrichment of carotenoids.</title>
        <authorList>
            <person name="Wang J."/>
        </authorList>
    </citation>
    <scope>NUCLEOTIDE SEQUENCE</scope>
    <source>
        <tissue evidence="7">Leaf</tissue>
    </source>
</reference>
<evidence type="ECO:0000259" key="6">
    <source>
        <dbReference type="PROSITE" id="PS50942"/>
    </source>
</evidence>
<comment type="subcellular location">
    <subcellularLocation>
        <location evidence="1">Cytoplasmic vesicle</location>
        <location evidence="1">Clathrin-coated vesicle</location>
    </subcellularLocation>
    <subcellularLocation>
        <location evidence="2">Golgi apparatus</location>
    </subcellularLocation>
</comment>
<dbReference type="GO" id="GO:0005543">
    <property type="term" value="F:phospholipid binding"/>
    <property type="evidence" value="ECO:0007669"/>
    <property type="project" value="TreeGrafter"/>
</dbReference>
<dbReference type="InterPro" id="IPR013809">
    <property type="entry name" value="ENTH"/>
</dbReference>
<feature type="domain" description="ENTH" evidence="6">
    <location>
        <begin position="24"/>
        <end position="158"/>
    </location>
</feature>